<dbReference type="STRING" id="1770058.A3840_08705"/>
<evidence type="ECO:0000313" key="2">
    <source>
        <dbReference type="Proteomes" id="UP000078389"/>
    </source>
</evidence>
<name>A0A178HXZ5_9HYPH</name>
<comment type="caution">
    <text evidence="1">The sequence shown here is derived from an EMBL/GenBank/DDBJ whole genome shotgun (WGS) entry which is preliminary data.</text>
</comment>
<accession>A0A178HXZ5</accession>
<dbReference type="OrthoDB" id="8101189at2"/>
<sequence length="59" mass="6276">MPWVRFKADFDWRPRQGVTIAYKAGMHLLVTTRCAEAAIAAGKAEREGKRGSGGGGGNA</sequence>
<dbReference type="EMBL" id="LVVY01000079">
    <property type="protein sequence ID" value="OAM77701.1"/>
    <property type="molecule type" value="Genomic_DNA"/>
</dbReference>
<gene>
    <name evidence="1" type="ORF">A3840_08705</name>
</gene>
<dbReference type="AlphaFoldDB" id="A0A178HXZ5"/>
<reference evidence="1 2" key="1">
    <citation type="submission" date="2016-03" db="EMBL/GenBank/DDBJ databases">
        <title>Genome sequencing of Devosia sp. S37.</title>
        <authorList>
            <person name="Mohd Nor M."/>
        </authorList>
    </citation>
    <scope>NUCLEOTIDE SEQUENCE [LARGE SCALE GENOMIC DNA]</scope>
    <source>
        <strain evidence="1 2">S37</strain>
    </source>
</reference>
<dbReference type="Proteomes" id="UP000078389">
    <property type="component" value="Unassembled WGS sequence"/>
</dbReference>
<organism evidence="1 2">
    <name type="scientific">Devosia elaeis</name>
    <dbReference type="NCBI Taxonomy" id="1770058"/>
    <lineage>
        <taxon>Bacteria</taxon>
        <taxon>Pseudomonadati</taxon>
        <taxon>Pseudomonadota</taxon>
        <taxon>Alphaproteobacteria</taxon>
        <taxon>Hyphomicrobiales</taxon>
        <taxon>Devosiaceae</taxon>
        <taxon>Devosia</taxon>
    </lineage>
</organism>
<evidence type="ECO:0000313" key="1">
    <source>
        <dbReference type="EMBL" id="OAM77701.1"/>
    </source>
</evidence>
<proteinExistence type="predicted"/>
<keyword evidence="2" id="KW-1185">Reference proteome</keyword>
<protein>
    <submittedName>
        <fullName evidence="1">Uncharacterized protein</fullName>
    </submittedName>
</protein>